<sequence>MSNTLWIKNPLSIFTANQQDASNGIVIKDGIIIELVAKNKQPKHAIDTIFDASHRLFYRD</sequence>
<name>A0ABU9GT71_9GAMM</name>
<reference evidence="1 2" key="1">
    <citation type="submission" date="2024-02" db="EMBL/GenBank/DDBJ databases">
        <title>Bacteria isolated from the canopy kelp, Nereocystis luetkeana.</title>
        <authorList>
            <person name="Pfister C.A."/>
            <person name="Younker I.T."/>
            <person name="Light S.H."/>
        </authorList>
    </citation>
    <scope>NUCLEOTIDE SEQUENCE [LARGE SCALE GENOMIC DNA]</scope>
    <source>
        <strain evidence="1 2">TI.1.05</strain>
    </source>
</reference>
<dbReference type="Proteomes" id="UP001369082">
    <property type="component" value="Unassembled WGS sequence"/>
</dbReference>
<keyword evidence="2" id="KW-1185">Reference proteome</keyword>
<proteinExistence type="predicted"/>
<evidence type="ECO:0000313" key="1">
    <source>
        <dbReference type="EMBL" id="MEL0630536.1"/>
    </source>
</evidence>
<organism evidence="1 2">
    <name type="scientific">Psychromonas aquatilis</name>
    <dbReference type="NCBI Taxonomy" id="2005072"/>
    <lineage>
        <taxon>Bacteria</taxon>
        <taxon>Pseudomonadati</taxon>
        <taxon>Pseudomonadota</taxon>
        <taxon>Gammaproteobacteria</taxon>
        <taxon>Alteromonadales</taxon>
        <taxon>Psychromonadaceae</taxon>
        <taxon>Psychromonas</taxon>
    </lineage>
</organism>
<comment type="caution">
    <text evidence="1">The sequence shown here is derived from an EMBL/GenBank/DDBJ whole genome shotgun (WGS) entry which is preliminary data.</text>
</comment>
<gene>
    <name evidence="1" type="ORF">V6256_13045</name>
</gene>
<dbReference type="EMBL" id="JBAKAZ010000062">
    <property type="protein sequence ID" value="MEL0630536.1"/>
    <property type="molecule type" value="Genomic_DNA"/>
</dbReference>
<accession>A0ABU9GT71</accession>
<evidence type="ECO:0008006" key="3">
    <source>
        <dbReference type="Google" id="ProtNLM"/>
    </source>
</evidence>
<evidence type="ECO:0000313" key="2">
    <source>
        <dbReference type="Proteomes" id="UP001369082"/>
    </source>
</evidence>
<protein>
    <recommendedName>
        <fullName evidence="3">Amidohydrolase family protein</fullName>
    </recommendedName>
</protein>